<evidence type="ECO:0000256" key="1">
    <source>
        <dbReference type="ARBA" id="ARBA00011079"/>
    </source>
</evidence>
<dbReference type="GO" id="GO:0006508">
    <property type="term" value="P:proteolysis"/>
    <property type="evidence" value="ECO:0007669"/>
    <property type="project" value="UniProtKB-KW"/>
</dbReference>
<evidence type="ECO:0000256" key="5">
    <source>
        <dbReference type="ARBA" id="ARBA00023180"/>
    </source>
</evidence>
<keyword evidence="3" id="KW-0732">Signal</keyword>
<evidence type="ECO:0000256" key="3">
    <source>
        <dbReference type="ARBA" id="ARBA00022729"/>
    </source>
</evidence>
<sequence>MRHGMHKVDVPSYETKHKYTGAVLPALDTTYYFDQLIDHNNASLGTFKQRYWFSYSYYEPGGPILIMNAGEDDASGYIGYLTPETITGSLAEKLNGTVILLEHRFFGESNPYPDLSETSYKVHTLQQAIDDHEYFAKNVKLDMPGGDQLGPDKAPWILFGGSYPGALTSYTMYNKPGLFYAGYASSAVVEAISNFWGYYEPTRQYMAKNCSADAEAVIAHVDTVLNSGNTTAIQGLKANFGLDGVTHDDDFAYALAVVMQTWQDLLLYDGSGSTFFQFCDALEVESDGKVAGPNGWGLEHALAAWGAYYKESFLPSYCGGSSGELIAQCFDTYNSSNPAYTDTAVNNWVRSWYWLLCNDFGFWQDGAPKSNPTLVSRFVTPAYFERQCTYYFPNTFKNPPQTSADATQTNKLYGGWNVTTEHLIFLNGERDPWREATVAADGTTNPGTDLQPHLLGEGFHCSDMLIAEGDVNPSVKAVQQKTLQYYAQWLSEWKPSA</sequence>
<dbReference type="Gene3D" id="3.40.50.1820">
    <property type="entry name" value="alpha/beta hydrolase"/>
    <property type="match status" value="2"/>
</dbReference>
<gene>
    <name evidence="6" type="ORF">ONZ51_g1537</name>
</gene>
<accession>A0AAD7XCV4</accession>
<protein>
    <recommendedName>
        <fullName evidence="8">Peptidase S28</fullName>
    </recommendedName>
</protein>
<evidence type="ECO:0008006" key="8">
    <source>
        <dbReference type="Google" id="ProtNLM"/>
    </source>
</evidence>
<dbReference type="AlphaFoldDB" id="A0AAD7XCV4"/>
<dbReference type="GO" id="GO:0070008">
    <property type="term" value="F:serine-type exopeptidase activity"/>
    <property type="evidence" value="ECO:0007669"/>
    <property type="project" value="InterPro"/>
</dbReference>
<dbReference type="GO" id="GO:0008239">
    <property type="term" value="F:dipeptidyl-peptidase activity"/>
    <property type="evidence" value="ECO:0007669"/>
    <property type="project" value="TreeGrafter"/>
</dbReference>
<dbReference type="PANTHER" id="PTHR11010">
    <property type="entry name" value="PROTEASE S28 PRO-X CARBOXYPEPTIDASE-RELATED"/>
    <property type="match status" value="1"/>
</dbReference>
<keyword evidence="4" id="KW-0378">Hydrolase</keyword>
<dbReference type="SUPFAM" id="SSF53474">
    <property type="entry name" value="alpha/beta-Hydrolases"/>
    <property type="match status" value="1"/>
</dbReference>
<keyword evidence="7" id="KW-1185">Reference proteome</keyword>
<dbReference type="InterPro" id="IPR008758">
    <property type="entry name" value="Peptidase_S28"/>
</dbReference>
<dbReference type="Proteomes" id="UP001215151">
    <property type="component" value="Unassembled WGS sequence"/>
</dbReference>
<evidence type="ECO:0000313" key="6">
    <source>
        <dbReference type="EMBL" id="KAJ8495719.1"/>
    </source>
</evidence>
<dbReference type="PANTHER" id="PTHR11010:SF23">
    <property type="entry name" value="SERINE PEPTIDASE"/>
    <property type="match status" value="1"/>
</dbReference>
<dbReference type="InterPro" id="IPR029058">
    <property type="entry name" value="AB_hydrolase_fold"/>
</dbReference>
<comment type="similarity">
    <text evidence="1">Belongs to the peptidase S28 family.</text>
</comment>
<organism evidence="6 7">
    <name type="scientific">Trametes cubensis</name>
    <dbReference type="NCBI Taxonomy" id="1111947"/>
    <lineage>
        <taxon>Eukaryota</taxon>
        <taxon>Fungi</taxon>
        <taxon>Dikarya</taxon>
        <taxon>Basidiomycota</taxon>
        <taxon>Agaricomycotina</taxon>
        <taxon>Agaricomycetes</taxon>
        <taxon>Polyporales</taxon>
        <taxon>Polyporaceae</taxon>
        <taxon>Trametes</taxon>
    </lineage>
</organism>
<dbReference type="Pfam" id="PF05577">
    <property type="entry name" value="Peptidase_S28"/>
    <property type="match status" value="1"/>
</dbReference>
<evidence type="ECO:0000313" key="7">
    <source>
        <dbReference type="Proteomes" id="UP001215151"/>
    </source>
</evidence>
<dbReference type="EMBL" id="JAPEVG010000021">
    <property type="protein sequence ID" value="KAJ8495719.1"/>
    <property type="molecule type" value="Genomic_DNA"/>
</dbReference>
<proteinExistence type="inferred from homology"/>
<name>A0AAD7XCV4_9APHY</name>
<reference evidence="6" key="1">
    <citation type="submission" date="2022-11" db="EMBL/GenBank/DDBJ databases">
        <title>Genome Sequence of Cubamyces cubensis.</title>
        <authorList>
            <person name="Buettner E."/>
        </authorList>
    </citation>
    <scope>NUCLEOTIDE SEQUENCE</scope>
    <source>
        <strain evidence="6">MPL-01</strain>
    </source>
</reference>
<evidence type="ECO:0000256" key="4">
    <source>
        <dbReference type="ARBA" id="ARBA00022801"/>
    </source>
</evidence>
<keyword evidence="5" id="KW-0325">Glycoprotein</keyword>
<evidence type="ECO:0000256" key="2">
    <source>
        <dbReference type="ARBA" id="ARBA00022670"/>
    </source>
</evidence>
<keyword evidence="2" id="KW-0645">Protease</keyword>
<comment type="caution">
    <text evidence="6">The sequence shown here is derived from an EMBL/GenBank/DDBJ whole genome shotgun (WGS) entry which is preliminary data.</text>
</comment>